<reference evidence="1" key="1">
    <citation type="submission" date="2002-01" db="EMBL/GenBank/DDBJ databases">
        <authorList>
            <person name="Broekhuijsen M.P."/>
            <person name="Larsson P."/>
            <person name="Johansson A."/>
            <person name="Sjostedt A."/>
            <person name="Prior R.G."/>
            <person name="Titball R.W."/>
            <person name="Forsman M."/>
        </authorList>
    </citation>
    <scope>NUCLEOTIDE SEQUENCE</scope>
    <source>
        <strain evidence="2">FSC075</strain>
        <strain evidence="1">FSC155</strain>
    </source>
</reference>
<reference evidence="3" key="3">
    <citation type="submission" date="2013-09" db="EMBL/GenBank/DDBJ databases">
        <authorList>
            <person name="Wang Y."/>
        </authorList>
    </citation>
    <scope>NUCLEOTIDE SEQUENCE</scope>
    <source>
        <strain evidence="3">Ad</strain>
    </source>
</reference>
<sequence>MLFICVVCVFFAHTYFILPTCAFFTLLKFSIPSSFNL</sequence>
<evidence type="ECO:0000313" key="2">
    <source>
        <dbReference type="EMBL" id="AAP83345.1"/>
    </source>
</evidence>
<evidence type="ECO:0000313" key="1">
    <source>
        <dbReference type="EMBL" id="AAP83343.1"/>
    </source>
</evidence>
<evidence type="ECO:0000313" key="3">
    <source>
        <dbReference type="EMBL" id="AHB24411.1"/>
    </source>
</evidence>
<organism evidence="1">
    <name type="scientific">Francisella tularensis subsp. holarctica</name>
    <dbReference type="NCBI Taxonomy" id="119857"/>
    <lineage>
        <taxon>Bacteria</taxon>
        <taxon>Pseudomonadati</taxon>
        <taxon>Pseudomonadota</taxon>
        <taxon>Gammaproteobacteria</taxon>
        <taxon>Thiotrichales</taxon>
        <taxon>Francisellaceae</taxon>
        <taxon>Francisella</taxon>
    </lineage>
</organism>
<dbReference type="EMBL" id="AF469618">
    <property type="protein sequence ID" value="AAP83345.1"/>
    <property type="molecule type" value="Genomic_DNA"/>
</dbReference>
<dbReference type="AlphaFoldDB" id="Q7WS77"/>
<proteinExistence type="predicted"/>
<protein>
    <submittedName>
        <fullName evidence="1">Uncharacterized protein</fullName>
    </submittedName>
</protein>
<name>Q7WS77_FRATU</name>
<dbReference type="EMBL" id="AF469617">
    <property type="protein sequence ID" value="AAP83343.1"/>
    <property type="molecule type" value="Genomic_DNA"/>
</dbReference>
<dbReference type="EMBL" id="KF607101">
    <property type="protein sequence ID" value="AHB24411.1"/>
    <property type="molecule type" value="Genomic_DNA"/>
</dbReference>
<accession>Q7WS77</accession>
<reference evidence="1" key="2">
    <citation type="journal article" date="2003" name="J. Clin. Microbiol.">
        <title>Genome-wide DNA microarray analysis of Francisella tularensis strains demonstrates extensive genetic conservation within the species but identifies regions that are unique to the highly virulent F. tularensis subsp. tularensis.</title>
        <authorList>
            <person name="Broekhuijsen M."/>
            <person name="Larsson P."/>
            <person name="Johansson A."/>
            <person name="Bystrom M."/>
            <person name="Eriksson U."/>
            <person name="Larsson E."/>
            <person name="Prior R.G."/>
            <person name="Sjostedt A."/>
            <person name="Titball R.W."/>
            <person name="Forsman M."/>
        </authorList>
    </citation>
    <scope>NUCLEOTIDE SEQUENCE</scope>
    <source>
        <strain evidence="2">FSC075</strain>
        <strain evidence="1">FSC155</strain>
    </source>
</reference>